<feature type="domain" description="Trafficking protein particle complex subunit 13 middle" evidence="3">
    <location>
        <begin position="212"/>
        <end position="268"/>
    </location>
</feature>
<dbReference type="Proteomes" id="UP001153365">
    <property type="component" value="Unassembled WGS sequence"/>
</dbReference>
<evidence type="ECO:0000313" key="5">
    <source>
        <dbReference type="Proteomes" id="UP001153365"/>
    </source>
</evidence>
<evidence type="ECO:0000259" key="3">
    <source>
        <dbReference type="Pfam" id="PF23647"/>
    </source>
</evidence>
<reference evidence="4" key="1">
    <citation type="submission" date="2022-06" db="EMBL/GenBank/DDBJ databases">
        <authorList>
            <consortium name="SYNGENTA / RWTH Aachen University"/>
        </authorList>
    </citation>
    <scope>NUCLEOTIDE SEQUENCE</scope>
</reference>
<feature type="domain" description="Trafficking protein particle complex subunit 13 middle" evidence="3">
    <location>
        <begin position="286"/>
        <end position="369"/>
    </location>
</feature>
<evidence type="ECO:0000259" key="2">
    <source>
        <dbReference type="Pfam" id="PF06159"/>
    </source>
</evidence>
<organism evidence="4 5">
    <name type="scientific">Phakopsora pachyrhizi</name>
    <name type="common">Asian soybean rust disease fungus</name>
    <dbReference type="NCBI Taxonomy" id="170000"/>
    <lineage>
        <taxon>Eukaryota</taxon>
        <taxon>Fungi</taxon>
        <taxon>Dikarya</taxon>
        <taxon>Basidiomycota</taxon>
        <taxon>Pucciniomycotina</taxon>
        <taxon>Pucciniomycetes</taxon>
        <taxon>Pucciniales</taxon>
        <taxon>Phakopsoraceae</taxon>
        <taxon>Phakopsora</taxon>
    </lineage>
</organism>
<dbReference type="EMBL" id="CALTRL010000409">
    <property type="protein sequence ID" value="CAH7667976.1"/>
    <property type="molecule type" value="Genomic_DNA"/>
</dbReference>
<dbReference type="GO" id="GO:1990072">
    <property type="term" value="C:TRAPPIII protein complex"/>
    <property type="evidence" value="ECO:0007669"/>
    <property type="project" value="TreeGrafter"/>
</dbReference>
<evidence type="ECO:0000256" key="1">
    <source>
        <dbReference type="SAM" id="MobiDB-lite"/>
    </source>
</evidence>
<sequence>MNLNQEKSHPICLKVLRTSRPHLNYDTNRILNPLESLNHQLKLQSLSSSLLCLPNSFGSIYLGECFEGLVSIKFEKDRFTTAQGERLRILKLSLVVEIQTVRRTIEQSSSSSTLINKTLIGRLEREELLESEERLGMKEWKQGSDSEILVRHDLVELGLHSLVCTVSYDELIEKQVEGEDEMSTNLRERPRTTTLNHRTFKKIYKFQVLNPLSVKTKVLNQSKDQGTRTVYLEVQIQNQSFETISFERINLRPNLESSTQPKLVSDDSDHQTHEKTTPTTPTSSSSSQIVVEDLNRIFEIQGRDREQIRSITLSPDDTYQLLFRVTDQNVRESQPSDKINQKVVVIGRLDLIWRRSMGELGRLRTSNLTYKLKKNNLTV</sequence>
<feature type="region of interest" description="Disordered" evidence="1">
    <location>
        <begin position="256"/>
        <end position="287"/>
    </location>
</feature>
<gene>
    <name evidence="4" type="ORF">PPACK8108_LOCUS2429</name>
</gene>
<protein>
    <submittedName>
        <fullName evidence="4">Uncharacterized protein</fullName>
    </submittedName>
</protein>
<accession>A0AAV0AKB4</accession>
<feature type="domain" description="Trafficking protein particle complex subunit 13 N-terminal" evidence="2">
    <location>
        <begin position="9"/>
        <end position="208"/>
    </location>
</feature>
<dbReference type="InterPro" id="IPR010378">
    <property type="entry name" value="TRAPPC13"/>
</dbReference>
<dbReference type="AlphaFoldDB" id="A0AAV0AKB4"/>
<keyword evidence="5" id="KW-1185">Reference proteome</keyword>
<proteinExistence type="predicted"/>
<comment type="caution">
    <text evidence="4">The sequence shown here is derived from an EMBL/GenBank/DDBJ whole genome shotgun (WGS) entry which is preliminary data.</text>
</comment>
<feature type="compositionally biased region" description="Basic and acidic residues" evidence="1">
    <location>
        <begin position="264"/>
        <end position="276"/>
    </location>
</feature>
<evidence type="ECO:0000313" key="4">
    <source>
        <dbReference type="EMBL" id="CAH7667976.1"/>
    </source>
</evidence>
<dbReference type="InterPro" id="IPR055427">
    <property type="entry name" value="TRAPPC13_N"/>
</dbReference>
<dbReference type="PANTHER" id="PTHR13134:SF3">
    <property type="entry name" value="TRAFFICKING PROTEIN PARTICLE COMPLEX SUBUNIT 13"/>
    <property type="match status" value="1"/>
</dbReference>
<dbReference type="PANTHER" id="PTHR13134">
    <property type="entry name" value="TRAFFICKING PROTEIN PARTICLE COMPLEX SUBUNIT 13"/>
    <property type="match status" value="1"/>
</dbReference>
<dbReference type="Pfam" id="PF23647">
    <property type="entry name" value="TRAPPC13_M"/>
    <property type="match status" value="2"/>
</dbReference>
<name>A0AAV0AKB4_PHAPC</name>
<dbReference type="Pfam" id="PF06159">
    <property type="entry name" value="TRAPPC13_N"/>
    <property type="match status" value="1"/>
</dbReference>
<feature type="compositionally biased region" description="Low complexity" evidence="1">
    <location>
        <begin position="277"/>
        <end position="287"/>
    </location>
</feature>
<dbReference type="InterPro" id="IPR055429">
    <property type="entry name" value="TRAPPC13_M"/>
</dbReference>